<protein>
    <submittedName>
        <fullName evidence="2">Uncharacterized protein</fullName>
    </submittedName>
</protein>
<gene>
    <name evidence="2" type="ORF">J8273_4190</name>
</gene>
<keyword evidence="3" id="KW-1185">Reference proteome</keyword>
<accession>A0A8J6ATX7</accession>
<dbReference type="Proteomes" id="UP000717585">
    <property type="component" value="Unassembled WGS sequence"/>
</dbReference>
<feature type="region of interest" description="Disordered" evidence="1">
    <location>
        <begin position="1"/>
        <end position="23"/>
    </location>
</feature>
<evidence type="ECO:0000313" key="3">
    <source>
        <dbReference type="Proteomes" id="UP000717585"/>
    </source>
</evidence>
<feature type="region of interest" description="Disordered" evidence="1">
    <location>
        <begin position="310"/>
        <end position="330"/>
    </location>
</feature>
<proteinExistence type="predicted"/>
<evidence type="ECO:0000256" key="1">
    <source>
        <dbReference type="SAM" id="MobiDB-lite"/>
    </source>
</evidence>
<reference evidence="2" key="1">
    <citation type="submission" date="2021-05" db="EMBL/GenBank/DDBJ databases">
        <title>A free-living protist that lacks canonical eukaryotic 1 DNA replication and segregation systems.</title>
        <authorList>
            <person name="Salas-Leiva D.E."/>
            <person name="Tromer E.C."/>
            <person name="Curtis B.A."/>
            <person name="Jerlstrom-Hultqvist J."/>
            <person name="Kolisko M."/>
            <person name="Yi Z."/>
            <person name="Salas-Leiva J.S."/>
            <person name="Gallot-Lavallee L."/>
            <person name="Kops G.J.P.L."/>
            <person name="Archibald J.M."/>
            <person name="Simpson A.G.B."/>
            <person name="Roger A.J."/>
        </authorList>
    </citation>
    <scope>NUCLEOTIDE SEQUENCE</scope>
    <source>
        <strain evidence="2">BICM</strain>
    </source>
</reference>
<dbReference type="EMBL" id="JAHDYR010000015">
    <property type="protein sequence ID" value="KAG9394516.1"/>
    <property type="molecule type" value="Genomic_DNA"/>
</dbReference>
<comment type="caution">
    <text evidence="2">The sequence shown here is derived from an EMBL/GenBank/DDBJ whole genome shotgun (WGS) entry which is preliminary data.</text>
</comment>
<evidence type="ECO:0000313" key="2">
    <source>
        <dbReference type="EMBL" id="KAG9394516.1"/>
    </source>
</evidence>
<sequence>MEHQAVRTSTISTPASPYKHPFPTTQISRGNRFEVEVSRSDAGLGARVPRTGLSRLSTNGVSRSLASPSAASLRMKYNTRVEEITKDDAEHHKRHIIPEKDSAPAGERITSMVAAHVQTVSSPSGRDVPQRNQFRFGPSLPLVREPPKTFGSPLFRMAMEGPRVRSTLRVDDESTVADSGTQSVVIDDIASIAEKVDEMPIDEIPDTPVAQEVGTTDMMPSTVTPTLVHPDDEEKADENANVDQSERAVAHKPLTETFETVVLDTSTHPLVRLIGPEEAAKDMLRPKEPTESRYGTPTVSKMVEMSGVSVDDAAYTDGPGLPSPKKHGAM</sequence>
<name>A0A8J6ATX7_9EUKA</name>
<dbReference type="AlphaFoldDB" id="A0A8J6ATX7"/>
<feature type="compositionally biased region" description="Polar residues" evidence="1">
    <location>
        <begin position="1"/>
        <end position="15"/>
    </location>
</feature>
<organism evidence="2 3">
    <name type="scientific">Carpediemonas membranifera</name>
    <dbReference type="NCBI Taxonomy" id="201153"/>
    <lineage>
        <taxon>Eukaryota</taxon>
        <taxon>Metamonada</taxon>
        <taxon>Carpediemonas-like organisms</taxon>
        <taxon>Carpediemonas</taxon>
    </lineage>
</organism>